<comment type="caution">
    <text evidence="1">The sequence shown here is derived from an EMBL/GenBank/DDBJ whole genome shotgun (WGS) entry which is preliminary data.</text>
</comment>
<evidence type="ECO:0000313" key="2">
    <source>
        <dbReference type="Proteomes" id="UP001429357"/>
    </source>
</evidence>
<evidence type="ECO:0000313" key="1">
    <source>
        <dbReference type="EMBL" id="MEO1783055.1"/>
    </source>
</evidence>
<gene>
    <name evidence="1" type="ORF">BAU18_002674</name>
</gene>
<organism evidence="1 2">
    <name type="scientific">Enterococcus diestrammenae</name>
    <dbReference type="NCBI Taxonomy" id="1155073"/>
    <lineage>
        <taxon>Bacteria</taxon>
        <taxon>Bacillati</taxon>
        <taxon>Bacillota</taxon>
        <taxon>Bacilli</taxon>
        <taxon>Lactobacillales</taxon>
        <taxon>Enterococcaceae</taxon>
        <taxon>Enterococcus</taxon>
    </lineage>
</organism>
<dbReference type="EMBL" id="MAEI02000001">
    <property type="protein sequence ID" value="MEO1783055.1"/>
    <property type="molecule type" value="Genomic_DNA"/>
</dbReference>
<dbReference type="Proteomes" id="UP001429357">
    <property type="component" value="Unassembled WGS sequence"/>
</dbReference>
<reference evidence="1" key="1">
    <citation type="submission" date="2016-06" db="EMBL/GenBank/DDBJ databases">
        <authorList>
            <person name="Van Tyne D."/>
        </authorList>
    </citation>
    <scope>NUCLEOTIDE SEQUENCE</scope>
    <source>
        <strain evidence="1">JM9A</strain>
    </source>
</reference>
<name>A0ABV0F538_9ENTE</name>
<protein>
    <submittedName>
        <fullName evidence="1">Uncharacterized protein</fullName>
    </submittedName>
</protein>
<dbReference type="Pfam" id="PF13797">
    <property type="entry name" value="Post_transc_reg"/>
    <property type="match status" value="1"/>
</dbReference>
<keyword evidence="2" id="KW-1185">Reference proteome</keyword>
<accession>A0ABV0F538</accession>
<dbReference type="InterPro" id="IPR025716">
    <property type="entry name" value="Post-transcriptional_regulator"/>
</dbReference>
<sequence length="87" mass="10587">MDKWYFRDSLRRKEREFNESGYKTVTQEALWNYCVDYLWPRQKATTRRQQKRVLALITPHAFFDYQQLKAQTKQTTLADMGDLSDLF</sequence>
<reference evidence="1" key="2">
    <citation type="submission" date="2024-02" db="EMBL/GenBank/DDBJ databases">
        <title>The Genome Sequence of Enterococcus diestrammenae JM9A.</title>
        <authorList>
            <person name="Earl A."/>
            <person name="Manson A."/>
            <person name="Gilmore M."/>
            <person name="Sanders J."/>
            <person name="Shea T."/>
            <person name="Howe W."/>
            <person name="Livny J."/>
            <person name="Cuomo C."/>
            <person name="Neafsey D."/>
            <person name="Birren B."/>
        </authorList>
    </citation>
    <scope>NUCLEOTIDE SEQUENCE</scope>
    <source>
        <strain evidence="1">JM9A</strain>
    </source>
</reference>
<proteinExistence type="predicted"/>